<keyword evidence="1" id="KW-0560">Oxidoreductase</keyword>
<dbReference type="PANTHER" id="PTHR43539:SF78">
    <property type="entry name" value="FLAVIN-CONTAINING MONOOXYGENASE"/>
    <property type="match status" value="1"/>
</dbReference>
<evidence type="ECO:0000313" key="2">
    <source>
        <dbReference type="EMBL" id="MBK0398542.1"/>
    </source>
</evidence>
<keyword evidence="3" id="KW-1185">Reference proteome</keyword>
<dbReference type="Proteomes" id="UP000655420">
    <property type="component" value="Unassembled WGS sequence"/>
</dbReference>
<protein>
    <submittedName>
        <fullName evidence="2">NAD(P)-binding domain-containing protein</fullName>
    </submittedName>
</protein>
<dbReference type="PANTHER" id="PTHR43539">
    <property type="entry name" value="FLAVIN-BINDING MONOOXYGENASE-LIKE PROTEIN (AFU_ORTHOLOGUE AFUA_4G09220)"/>
    <property type="match status" value="1"/>
</dbReference>
<dbReference type="AlphaFoldDB" id="A0A8J7M642"/>
<dbReference type="InterPro" id="IPR036188">
    <property type="entry name" value="FAD/NAD-bd_sf"/>
</dbReference>
<dbReference type="SUPFAM" id="SSF51905">
    <property type="entry name" value="FAD/NAD(P)-binding domain"/>
    <property type="match status" value="1"/>
</dbReference>
<sequence length="409" mass="44035">MRCLSTIIIGAGQCGLAMSAELTARSVEHVVLERGEVANTWRTERWDSLRLLTPNWMSRLPGQAYDGPDPDGYMSMPEIIGRLSAYAGRIEAPVMTGVSVRRVSPGGAGWRIETTAGNFMCRSLVMATGACNIATVPGCAAGVPPGISMATPVDYRRPSDLPEGGVLVVGGSATGVQLAREIRLSGRPVVLSVGEHVRVPRRYRGRDIKWWMEAVGLLDQRYDEVDDLARVRRTPSLQLAGMPGMLDLNALGALGVEVVGRLVGIRDGRAQFSGALANHCAMADLKMNRLLALIDDWAMRQGLDGAIEPERFEPTRVPASPRLELDLAGGEIASIVWATGFRPDFSWLDAPVFDRKGRLVHDGGIVLPGLTVMGLPFMRRRKSTLIDGAGADARDLADHVLAGLGRRAA</sequence>
<dbReference type="InterPro" id="IPR050982">
    <property type="entry name" value="Auxin_biosynth/cation_transpt"/>
</dbReference>
<evidence type="ECO:0000256" key="1">
    <source>
        <dbReference type="ARBA" id="ARBA00023002"/>
    </source>
</evidence>
<evidence type="ECO:0000313" key="3">
    <source>
        <dbReference type="Proteomes" id="UP000655420"/>
    </source>
</evidence>
<organism evidence="2 3">
    <name type="scientific">Thermohalobaculum xanthum</name>
    <dbReference type="NCBI Taxonomy" id="2753746"/>
    <lineage>
        <taxon>Bacteria</taxon>
        <taxon>Pseudomonadati</taxon>
        <taxon>Pseudomonadota</taxon>
        <taxon>Alphaproteobacteria</taxon>
        <taxon>Rhodobacterales</taxon>
        <taxon>Paracoccaceae</taxon>
        <taxon>Thermohalobaculum</taxon>
    </lineage>
</organism>
<proteinExistence type="predicted"/>
<dbReference type="EMBL" id="JAEHHL010000002">
    <property type="protein sequence ID" value="MBK0398542.1"/>
    <property type="molecule type" value="Genomic_DNA"/>
</dbReference>
<name>A0A8J7M642_9RHOB</name>
<gene>
    <name evidence="2" type="ORF">H0I76_05030</name>
</gene>
<accession>A0A8J7M642</accession>
<reference evidence="2" key="1">
    <citation type="submission" date="2020-12" db="EMBL/GenBank/DDBJ databases">
        <title>Bacterial taxonomy.</title>
        <authorList>
            <person name="Pan X."/>
        </authorList>
    </citation>
    <scope>NUCLEOTIDE SEQUENCE</scope>
    <source>
        <strain evidence="2">M0105</strain>
    </source>
</reference>
<dbReference type="Gene3D" id="3.50.50.60">
    <property type="entry name" value="FAD/NAD(P)-binding domain"/>
    <property type="match status" value="2"/>
</dbReference>
<dbReference type="RefSeq" id="WP_200607892.1">
    <property type="nucleotide sequence ID" value="NZ_JAEHHL010000002.1"/>
</dbReference>
<dbReference type="Pfam" id="PF13738">
    <property type="entry name" value="Pyr_redox_3"/>
    <property type="match status" value="1"/>
</dbReference>
<dbReference type="GO" id="GO:0004497">
    <property type="term" value="F:monooxygenase activity"/>
    <property type="evidence" value="ECO:0007669"/>
    <property type="project" value="TreeGrafter"/>
</dbReference>
<comment type="caution">
    <text evidence="2">The sequence shown here is derived from an EMBL/GenBank/DDBJ whole genome shotgun (WGS) entry which is preliminary data.</text>
</comment>
<dbReference type="GO" id="GO:0050660">
    <property type="term" value="F:flavin adenine dinucleotide binding"/>
    <property type="evidence" value="ECO:0007669"/>
    <property type="project" value="TreeGrafter"/>
</dbReference>